<dbReference type="WBParaSite" id="TCLT_0000591201-mRNA-1">
    <property type="protein sequence ID" value="TCLT_0000591201-mRNA-1"/>
    <property type="gene ID" value="TCLT_0000591201"/>
</dbReference>
<organism evidence="4">
    <name type="scientific">Thelazia callipaeda</name>
    <name type="common">Oriental eyeworm</name>
    <name type="synonym">Parasitic nematode</name>
    <dbReference type="NCBI Taxonomy" id="103827"/>
    <lineage>
        <taxon>Eukaryota</taxon>
        <taxon>Metazoa</taxon>
        <taxon>Ecdysozoa</taxon>
        <taxon>Nematoda</taxon>
        <taxon>Chromadorea</taxon>
        <taxon>Rhabditida</taxon>
        <taxon>Spirurina</taxon>
        <taxon>Spiruromorpha</taxon>
        <taxon>Thelazioidea</taxon>
        <taxon>Thelaziidae</taxon>
        <taxon>Thelazia</taxon>
    </lineage>
</organism>
<feature type="compositionally biased region" description="Basic and acidic residues" evidence="1">
    <location>
        <begin position="41"/>
        <end position="50"/>
    </location>
</feature>
<dbReference type="AlphaFoldDB" id="A0A0N5CZJ2"/>
<evidence type="ECO:0000313" key="3">
    <source>
        <dbReference type="Proteomes" id="UP000276776"/>
    </source>
</evidence>
<proteinExistence type="predicted"/>
<name>A0A0N5CZJ2_THECL</name>
<feature type="region of interest" description="Disordered" evidence="1">
    <location>
        <begin position="38"/>
        <end position="73"/>
    </location>
</feature>
<evidence type="ECO:0000256" key="1">
    <source>
        <dbReference type="SAM" id="MobiDB-lite"/>
    </source>
</evidence>
<dbReference type="OrthoDB" id="6493019at2759"/>
<accession>A0A0N5CZJ2</accession>
<keyword evidence="3" id="KW-1185">Reference proteome</keyword>
<gene>
    <name evidence="2" type="ORF">TCLT_LOCUS5901</name>
</gene>
<sequence length="73" mass="8563">MTWDGIVTSFHKRYAKEISISDHVEDVRKHLLRESIWIPRGRSESDEHNKSGRRTNPTRVPECDPPPEPIKQD</sequence>
<evidence type="ECO:0000313" key="2">
    <source>
        <dbReference type="EMBL" id="VDN03194.1"/>
    </source>
</evidence>
<dbReference type="EMBL" id="UYYF01004371">
    <property type="protein sequence ID" value="VDN03194.1"/>
    <property type="molecule type" value="Genomic_DNA"/>
</dbReference>
<reference evidence="4" key="1">
    <citation type="submission" date="2017-02" db="UniProtKB">
        <authorList>
            <consortium name="WormBaseParasite"/>
        </authorList>
    </citation>
    <scope>IDENTIFICATION</scope>
</reference>
<feature type="compositionally biased region" description="Pro residues" evidence="1">
    <location>
        <begin position="63"/>
        <end position="73"/>
    </location>
</feature>
<evidence type="ECO:0000313" key="4">
    <source>
        <dbReference type="WBParaSite" id="TCLT_0000591201-mRNA-1"/>
    </source>
</evidence>
<protein>
    <submittedName>
        <fullName evidence="4">ULP_PROTEASE domain-containing protein</fullName>
    </submittedName>
</protein>
<dbReference type="Proteomes" id="UP000276776">
    <property type="component" value="Unassembled WGS sequence"/>
</dbReference>
<reference evidence="2 3" key="2">
    <citation type="submission" date="2018-11" db="EMBL/GenBank/DDBJ databases">
        <authorList>
            <consortium name="Pathogen Informatics"/>
        </authorList>
    </citation>
    <scope>NUCLEOTIDE SEQUENCE [LARGE SCALE GENOMIC DNA]</scope>
</reference>